<dbReference type="SUPFAM" id="SSF55920">
    <property type="entry name" value="Creatinase/aminopeptidase"/>
    <property type="match status" value="1"/>
</dbReference>
<keyword evidence="1 3" id="KW-0479">Metal-binding</keyword>
<organism evidence="8 10">
    <name type="scientific">Streptococcus chenjunshii</name>
    <dbReference type="NCBI Taxonomy" id="2173853"/>
    <lineage>
        <taxon>Bacteria</taxon>
        <taxon>Bacillati</taxon>
        <taxon>Bacillota</taxon>
        <taxon>Bacilli</taxon>
        <taxon>Lactobacillales</taxon>
        <taxon>Streptococcaceae</taxon>
        <taxon>Streptococcus</taxon>
    </lineage>
</organism>
<keyword evidence="8" id="KW-0645">Protease</keyword>
<dbReference type="InterPro" id="IPR050659">
    <property type="entry name" value="Peptidase_M24B"/>
</dbReference>
<comment type="similarity">
    <text evidence="3">Belongs to the peptidase M24B family.</text>
</comment>
<evidence type="ECO:0000313" key="11">
    <source>
        <dbReference type="Proteomes" id="UP000264056"/>
    </source>
</evidence>
<dbReference type="PROSITE" id="PS00491">
    <property type="entry name" value="PROLINE_PEPTIDASE"/>
    <property type="match status" value="1"/>
</dbReference>
<evidence type="ECO:0000313" key="7">
    <source>
        <dbReference type="EMBL" id="RFU51758.1"/>
    </source>
</evidence>
<dbReference type="InterPro" id="IPR000994">
    <property type="entry name" value="Pept_M24"/>
</dbReference>
<feature type="domain" description="Peptidase M24" evidence="4">
    <location>
        <begin position="135"/>
        <end position="337"/>
    </location>
</feature>
<name>A0A372KQC9_9STRE</name>
<dbReference type="EMBL" id="QVQZ01000002">
    <property type="protein sequence ID" value="RFU53848.1"/>
    <property type="molecule type" value="Genomic_DNA"/>
</dbReference>
<dbReference type="Pfam" id="PF00557">
    <property type="entry name" value="Peptidase_M24"/>
    <property type="match status" value="1"/>
</dbReference>
<keyword evidence="11" id="KW-1185">Reference proteome</keyword>
<evidence type="ECO:0000313" key="6">
    <source>
        <dbReference type="EMBL" id="AXQ77997.1"/>
    </source>
</evidence>
<evidence type="ECO:0000256" key="3">
    <source>
        <dbReference type="RuleBase" id="RU000590"/>
    </source>
</evidence>
<evidence type="ECO:0000256" key="2">
    <source>
        <dbReference type="ARBA" id="ARBA00022801"/>
    </source>
</evidence>
<dbReference type="GO" id="GO:0046872">
    <property type="term" value="F:metal ion binding"/>
    <property type="evidence" value="ECO:0007669"/>
    <property type="project" value="UniProtKB-KW"/>
</dbReference>
<reference evidence="8 10" key="2">
    <citation type="submission" date="2018-08" db="EMBL/GenBank/DDBJ databases">
        <title>Draft genome of Streptococcus sp. nov. Z1.</title>
        <authorList>
            <person name="Tian Z."/>
        </authorList>
    </citation>
    <scope>NUCLEOTIDE SEQUENCE [LARGE SCALE GENOMIC DNA]</scope>
    <source>
        <strain evidence="8">Z1</strain>
        <strain evidence="10">Z1(2018)</strain>
    </source>
</reference>
<dbReference type="PANTHER" id="PTHR46112">
    <property type="entry name" value="AMINOPEPTIDASE"/>
    <property type="match status" value="1"/>
</dbReference>
<dbReference type="InterPro" id="IPR000587">
    <property type="entry name" value="Creatinase_N"/>
</dbReference>
<dbReference type="InterPro" id="IPR036005">
    <property type="entry name" value="Creatinase/aminopeptidase-like"/>
</dbReference>
<sequence length="354" mass="39214">MEQRILNFEQKLAQSELDGFLVTNLLNIYYLTGFSGTEATVFISKNRRLFLTDARYTLMARKSVQGFDIIETRSPLSVLANIVSADGLSRLGFDKQVTFAYYQNLKACLAGVELAAMDDFTEELRMIKDSNEIAAIKRACQISDQAFADVLSFIKPGETTELEVAHFLDFRMREYGAAGISFETIAASGGRSAMPHGTATDKAIVSGDMLTLDFGCYYNHYVSDMTRTVHIGPPTDEEFDIYETVLKANQSLIEASKAGLSYRDFDRIPRQVIDEAGYAQYFTHGIGHGIGLDIHERPYFGNADGVVEAGMVVTDEPGIYLDNKYGVRIEDDLLITAAGCEVLTQAPKELIMLS</sequence>
<keyword evidence="8" id="KW-0031">Aminopeptidase</keyword>
<dbReference type="InterPro" id="IPR001131">
    <property type="entry name" value="Peptidase_M24B_aminopep-P_CS"/>
</dbReference>
<feature type="domain" description="Creatinase N-terminal" evidence="5">
    <location>
        <begin position="4"/>
        <end position="127"/>
    </location>
</feature>
<evidence type="ECO:0000313" key="8">
    <source>
        <dbReference type="EMBL" id="RFU53848.1"/>
    </source>
</evidence>
<dbReference type="Proteomes" id="UP000246115">
    <property type="component" value="Chromosome"/>
</dbReference>
<accession>A0A372KQC9</accession>
<protein>
    <submittedName>
        <fullName evidence="8">Aminopeptidase P family protein</fullName>
    </submittedName>
</protein>
<reference evidence="9" key="3">
    <citation type="submission" date="2018-08" db="EMBL/GenBank/DDBJ databases">
        <title>Streptococcus chenjunshii sp. nov., isolated from stools sample of the Tibetan antelope in the Qinghai-Tibet plateau, China.</title>
        <authorList>
            <person name="Tian Z."/>
        </authorList>
    </citation>
    <scope>NUCLEOTIDE SEQUENCE [LARGE SCALE GENOMIC DNA]</scope>
    <source>
        <strain evidence="9">Z15</strain>
    </source>
</reference>
<evidence type="ECO:0000259" key="4">
    <source>
        <dbReference type="Pfam" id="PF00557"/>
    </source>
</evidence>
<dbReference type="SUPFAM" id="SSF53092">
    <property type="entry name" value="Creatinase/prolidase N-terminal domain"/>
    <property type="match status" value="1"/>
</dbReference>
<dbReference type="Gene3D" id="3.40.350.10">
    <property type="entry name" value="Creatinase/prolidase N-terminal domain"/>
    <property type="match status" value="1"/>
</dbReference>
<dbReference type="PANTHER" id="PTHR46112:SF3">
    <property type="entry name" value="AMINOPEPTIDASE YPDF"/>
    <property type="match status" value="1"/>
</dbReference>
<dbReference type="Gene3D" id="3.90.230.10">
    <property type="entry name" value="Creatinase/methionine aminopeptidase superfamily"/>
    <property type="match status" value="1"/>
</dbReference>
<gene>
    <name evidence="6" type="ORF">DDV21_002370</name>
    <name evidence="7" type="ORF">DDV22_01395</name>
    <name evidence="8" type="ORF">DDV23_01905</name>
</gene>
<evidence type="ECO:0000313" key="9">
    <source>
        <dbReference type="Proteomes" id="UP000246115"/>
    </source>
</evidence>
<dbReference type="Pfam" id="PF01321">
    <property type="entry name" value="Creatinase_N"/>
    <property type="match status" value="1"/>
</dbReference>
<dbReference type="EMBL" id="CP031733">
    <property type="protein sequence ID" value="AXQ77997.1"/>
    <property type="molecule type" value="Genomic_DNA"/>
</dbReference>
<dbReference type="EMBL" id="QVQY01000002">
    <property type="protein sequence ID" value="RFU51758.1"/>
    <property type="molecule type" value="Genomic_DNA"/>
</dbReference>
<evidence type="ECO:0000313" key="10">
    <source>
        <dbReference type="Proteomes" id="UP000262901"/>
    </source>
</evidence>
<reference evidence="6" key="4">
    <citation type="journal article" date="2019" name="Int. J. Syst. Evol. Microbiol.">
        <title>Streptococcus chenjunshii sp. nov. isolated from feces of Tibetan antelopes.</title>
        <authorList>
            <person name="Tian Z."/>
            <person name="Lu S."/>
            <person name="Jin D."/>
            <person name="Yang J."/>
            <person name="Pu J."/>
            <person name="Lai X.H."/>
            <person name="Bai X.N."/>
            <person name="Wu X.M."/>
            <person name="Li J."/>
            <person name="Wang S."/>
            <person name="Xu J."/>
        </authorList>
    </citation>
    <scope>NUCLEOTIDE SEQUENCE</scope>
    <source>
        <strain evidence="6">Z15</strain>
    </source>
</reference>
<keyword evidence="2" id="KW-0378">Hydrolase</keyword>
<dbReference type="Proteomes" id="UP000264056">
    <property type="component" value="Unassembled WGS sequence"/>
</dbReference>
<dbReference type="GO" id="GO:0004177">
    <property type="term" value="F:aminopeptidase activity"/>
    <property type="evidence" value="ECO:0007669"/>
    <property type="project" value="UniProtKB-KW"/>
</dbReference>
<evidence type="ECO:0000256" key="1">
    <source>
        <dbReference type="ARBA" id="ARBA00022723"/>
    </source>
</evidence>
<accession>A0A346NAF2</accession>
<reference evidence="7 11" key="1">
    <citation type="submission" date="2018-08" db="EMBL/GenBank/DDBJ databases">
        <title>Draft genome of Streptococcus sp .nov. Z2.</title>
        <authorList>
            <person name="Tian Z."/>
        </authorList>
    </citation>
    <scope>NUCLEOTIDE SEQUENCE [LARGE SCALE GENOMIC DNA]</scope>
    <source>
        <strain evidence="7 11">Z2</strain>
    </source>
</reference>
<evidence type="ECO:0000259" key="5">
    <source>
        <dbReference type="Pfam" id="PF01321"/>
    </source>
</evidence>
<dbReference type="InterPro" id="IPR029149">
    <property type="entry name" value="Creatin/AminoP/Spt16_N"/>
</dbReference>
<proteinExistence type="inferred from homology"/>
<dbReference type="RefSeq" id="WP_116877417.1">
    <property type="nucleotide sequence ID" value="NZ_CP031733.1"/>
</dbReference>
<dbReference type="CDD" id="cd01092">
    <property type="entry name" value="APP-like"/>
    <property type="match status" value="1"/>
</dbReference>
<dbReference type="Proteomes" id="UP000262901">
    <property type="component" value="Unassembled WGS sequence"/>
</dbReference>
<dbReference type="AlphaFoldDB" id="A0A372KQC9"/>
<dbReference type="OrthoDB" id="9806388at2"/>
<dbReference type="KEGG" id="schj:DDV21_002370"/>